<dbReference type="InterPro" id="IPR000152">
    <property type="entry name" value="EGF-type_Asp/Asn_hydroxyl_site"/>
</dbReference>
<evidence type="ECO:0000259" key="14">
    <source>
        <dbReference type="PROSITE" id="PS50026"/>
    </source>
</evidence>
<dbReference type="InterPro" id="IPR045053">
    <property type="entry name" value="MAN-like"/>
</dbReference>
<keyword evidence="9" id="KW-0378">Hydrolase</keyword>
<organism evidence="16">
    <name type="scientific">Chlorella variabilis</name>
    <name type="common">Green alga</name>
    <dbReference type="NCBI Taxonomy" id="554065"/>
    <lineage>
        <taxon>Eukaryota</taxon>
        <taxon>Viridiplantae</taxon>
        <taxon>Chlorophyta</taxon>
        <taxon>core chlorophytes</taxon>
        <taxon>Trebouxiophyceae</taxon>
        <taxon>Chlorellales</taxon>
        <taxon>Chlorellaceae</taxon>
        <taxon>Chlorella clade</taxon>
        <taxon>Chlorella</taxon>
    </lineage>
</organism>
<evidence type="ECO:0000256" key="9">
    <source>
        <dbReference type="ARBA" id="ARBA00022801"/>
    </source>
</evidence>
<evidence type="ECO:0000256" key="12">
    <source>
        <dbReference type="PROSITE-ProRule" id="PRU00076"/>
    </source>
</evidence>
<dbReference type="FunFam" id="2.10.25.10:FF:000038">
    <property type="entry name" value="Fibrillin 2"/>
    <property type="match status" value="1"/>
</dbReference>
<dbReference type="SMART" id="SM00179">
    <property type="entry name" value="EGF_CA"/>
    <property type="match status" value="1"/>
</dbReference>
<evidence type="ECO:0000256" key="7">
    <source>
        <dbReference type="ARBA" id="ARBA00022729"/>
    </source>
</evidence>
<dbReference type="AlphaFoldDB" id="E1ZL99"/>
<dbReference type="InterPro" id="IPR000742">
    <property type="entry name" value="EGF"/>
</dbReference>
<keyword evidence="16" id="KW-1185">Reference proteome</keyword>
<dbReference type="SUPFAM" id="SSF57196">
    <property type="entry name" value="EGF/Laminin"/>
    <property type="match status" value="1"/>
</dbReference>
<dbReference type="CDD" id="cd00054">
    <property type="entry name" value="EGF_CA"/>
    <property type="match status" value="1"/>
</dbReference>
<dbReference type="PROSITE" id="PS50026">
    <property type="entry name" value="EGF_3"/>
    <property type="match status" value="1"/>
</dbReference>
<evidence type="ECO:0000256" key="3">
    <source>
        <dbReference type="ARBA" id="ARBA00005641"/>
    </source>
</evidence>
<dbReference type="InterPro" id="IPR018097">
    <property type="entry name" value="EGF_Ca-bd_CS"/>
</dbReference>
<sequence>MWQLSILAALLVAPSNGGGGSGGRQYPDPALKDSFVQVVDGEFVLGCNKFPISGFNQWEVMEAAAGAPRLAGSHLPPGLTGPELIRQLLDSAVEDGMTVVRAWAHGVSNDYPSLLKPRELNEGMLRGLDYFLAEAGKRGIKVILSFTSNWTPAGGVDTFANLTGGTHNDFFTSPATKVLFRDYVAAIVGRVNTITGRPNRDDPAIMAWDLINEPVCRDCKPGTIVAWVKEMAASIPSNPGHPDSDWATQWNQDFIADHSSAGIDFAAIHIWPDLWKCQTCSSALPVDFFRRYIQQHIKDSAALGKPLIIEEFGAEQNRDAYFKAAFDEVETSLKSGGPLKGALFWQYYAPGQTASKGEGGGAGRFGIYSTDSTFGLIKSNAAALQQLYSGPAVGCSEKGPAAAGSCADKGYEGPDCSIDINECVRGTANCATSAICINSQGGFTCECPVGATGTGSTGCSNDTTAINAALSSFHNEPQGQACDKGQDVPYPQNAVGWAEDPTGGFDRNPAFAAAEGCVSFTFNDVQQGCFLKAGQNPLNNDCQPPELTCSSVTDMGKNISLPCGTWSTWYRKDVWDSAVGGGGTARVESFESSKP</sequence>
<evidence type="ECO:0000256" key="10">
    <source>
        <dbReference type="ARBA" id="ARBA00023157"/>
    </source>
</evidence>
<feature type="domain" description="EGF-like" evidence="14">
    <location>
        <begin position="419"/>
        <end position="457"/>
    </location>
</feature>
<evidence type="ECO:0000256" key="1">
    <source>
        <dbReference type="ARBA" id="ARBA00001678"/>
    </source>
</evidence>
<keyword evidence="10" id="KW-1015">Disulfide bond</keyword>
<dbReference type="InterPro" id="IPR017853">
    <property type="entry name" value="GH"/>
</dbReference>
<dbReference type="PROSITE" id="PS01187">
    <property type="entry name" value="EGF_CA"/>
    <property type="match status" value="1"/>
</dbReference>
<dbReference type="PANTHER" id="PTHR31451">
    <property type="match status" value="1"/>
</dbReference>
<evidence type="ECO:0000256" key="6">
    <source>
        <dbReference type="ARBA" id="ARBA00022536"/>
    </source>
</evidence>
<keyword evidence="6 12" id="KW-0245">EGF-like domain</keyword>
<reference evidence="15 16" key="1">
    <citation type="journal article" date="2010" name="Plant Cell">
        <title>The Chlorella variabilis NC64A genome reveals adaptation to photosymbiosis, coevolution with viruses, and cryptic sex.</title>
        <authorList>
            <person name="Blanc G."/>
            <person name="Duncan G."/>
            <person name="Agarkova I."/>
            <person name="Borodovsky M."/>
            <person name="Gurnon J."/>
            <person name="Kuo A."/>
            <person name="Lindquist E."/>
            <person name="Lucas S."/>
            <person name="Pangilinan J."/>
            <person name="Polle J."/>
            <person name="Salamov A."/>
            <person name="Terry A."/>
            <person name="Yamada T."/>
            <person name="Dunigan D.D."/>
            <person name="Grigoriev I.V."/>
            <person name="Claverie J.M."/>
            <person name="Van Etten J.L."/>
        </authorList>
    </citation>
    <scope>NUCLEOTIDE SEQUENCE [LARGE SCALE GENOMIC DNA]</scope>
    <source>
        <strain evidence="15 16">NC64A</strain>
    </source>
</reference>
<dbReference type="EC" id="3.2.1.78" evidence="4"/>
<dbReference type="OrthoDB" id="566658at2759"/>
<keyword evidence="5" id="KW-0964">Secreted</keyword>
<dbReference type="InParanoid" id="E1ZL99"/>
<accession>E1ZL99</accession>
<dbReference type="PROSITE" id="PS00010">
    <property type="entry name" value="ASX_HYDROXYL"/>
    <property type="match status" value="1"/>
</dbReference>
<comment type="catalytic activity">
    <reaction evidence="1">
        <text>Random hydrolysis of (1-&gt;4)-beta-D-mannosidic linkages in mannans, galactomannans and glucomannans.</text>
        <dbReference type="EC" id="3.2.1.78"/>
    </reaction>
</comment>
<dbReference type="GO" id="GO:0005509">
    <property type="term" value="F:calcium ion binding"/>
    <property type="evidence" value="ECO:0007669"/>
    <property type="project" value="InterPro"/>
</dbReference>
<proteinExistence type="inferred from homology"/>
<comment type="similarity">
    <text evidence="3">Belongs to the glycosyl hydrolase 5 (cellulase A) family.</text>
</comment>
<dbReference type="Pfam" id="PF26410">
    <property type="entry name" value="GH5_mannosidase"/>
    <property type="match status" value="1"/>
</dbReference>
<dbReference type="Pfam" id="PF07645">
    <property type="entry name" value="EGF_CA"/>
    <property type="match status" value="1"/>
</dbReference>
<keyword evidence="11" id="KW-0326">Glycosidase</keyword>
<dbReference type="Proteomes" id="UP000008141">
    <property type="component" value="Unassembled WGS sequence"/>
</dbReference>
<dbReference type="STRING" id="554065.E1ZL99"/>
<evidence type="ECO:0000256" key="2">
    <source>
        <dbReference type="ARBA" id="ARBA00004613"/>
    </source>
</evidence>
<dbReference type="InterPro" id="IPR001881">
    <property type="entry name" value="EGF-like_Ca-bd_dom"/>
</dbReference>
<protein>
    <recommendedName>
        <fullName evidence="4">mannan endo-1,4-beta-mannosidase</fullName>
        <ecNumber evidence="4">3.2.1.78</ecNumber>
    </recommendedName>
</protein>
<evidence type="ECO:0000256" key="4">
    <source>
        <dbReference type="ARBA" id="ARBA00012706"/>
    </source>
</evidence>
<dbReference type="FunCoup" id="E1ZL99">
    <property type="interactions" value="168"/>
</dbReference>
<dbReference type="RefSeq" id="XP_005845333.1">
    <property type="nucleotide sequence ID" value="XM_005845271.1"/>
</dbReference>
<dbReference type="eggNOG" id="ENOG502QVVQ">
    <property type="taxonomic scope" value="Eukaryota"/>
</dbReference>
<evidence type="ECO:0000256" key="13">
    <source>
        <dbReference type="SAM" id="SignalP"/>
    </source>
</evidence>
<dbReference type="GO" id="GO:0005576">
    <property type="term" value="C:extracellular region"/>
    <property type="evidence" value="ECO:0007669"/>
    <property type="project" value="UniProtKB-SubCell"/>
</dbReference>
<evidence type="ECO:0000256" key="8">
    <source>
        <dbReference type="ARBA" id="ARBA00022737"/>
    </source>
</evidence>
<dbReference type="Gene3D" id="2.10.25.10">
    <property type="entry name" value="Laminin"/>
    <property type="match status" value="1"/>
</dbReference>
<dbReference type="GO" id="GO:0016985">
    <property type="term" value="F:mannan endo-1,4-beta-mannosidase activity"/>
    <property type="evidence" value="ECO:0007669"/>
    <property type="project" value="UniProtKB-EC"/>
</dbReference>
<evidence type="ECO:0000313" key="15">
    <source>
        <dbReference type="EMBL" id="EFN53231.1"/>
    </source>
</evidence>
<keyword evidence="8" id="KW-0677">Repeat</keyword>
<dbReference type="EMBL" id="GL433852">
    <property type="protein sequence ID" value="EFN53231.1"/>
    <property type="molecule type" value="Genomic_DNA"/>
</dbReference>
<comment type="subcellular location">
    <subcellularLocation>
        <location evidence="2">Secreted</location>
    </subcellularLocation>
</comment>
<feature type="signal peptide" evidence="13">
    <location>
        <begin position="1"/>
        <end position="17"/>
    </location>
</feature>
<dbReference type="InterPro" id="IPR001547">
    <property type="entry name" value="Glyco_hydro_5"/>
</dbReference>
<name>E1ZL99_CHLVA</name>
<dbReference type="InterPro" id="IPR049883">
    <property type="entry name" value="NOTCH1_EGF-like"/>
</dbReference>
<evidence type="ECO:0000256" key="5">
    <source>
        <dbReference type="ARBA" id="ARBA00022525"/>
    </source>
</evidence>
<keyword evidence="7 13" id="KW-0732">Signal</keyword>
<comment type="caution">
    <text evidence="12">Lacks conserved residue(s) required for the propagation of feature annotation.</text>
</comment>
<dbReference type="PANTHER" id="PTHR31451:SF39">
    <property type="entry name" value="MANNAN ENDO-1,4-BETA-MANNOSIDASE 1"/>
    <property type="match status" value="1"/>
</dbReference>
<dbReference type="SUPFAM" id="SSF51445">
    <property type="entry name" value="(Trans)glycosidases"/>
    <property type="match status" value="1"/>
</dbReference>
<evidence type="ECO:0000256" key="11">
    <source>
        <dbReference type="ARBA" id="ARBA00023295"/>
    </source>
</evidence>
<gene>
    <name evidence="15" type="ORF">CHLNCDRAFT_137119</name>
</gene>
<feature type="chain" id="PRO_5003156325" description="mannan endo-1,4-beta-mannosidase" evidence="13">
    <location>
        <begin position="18"/>
        <end position="595"/>
    </location>
</feature>
<dbReference type="Gene3D" id="3.20.20.80">
    <property type="entry name" value="Glycosidases"/>
    <property type="match status" value="1"/>
</dbReference>
<dbReference type="GeneID" id="17352631"/>
<dbReference type="KEGG" id="cvr:CHLNCDRAFT_137119"/>
<evidence type="ECO:0000313" key="16">
    <source>
        <dbReference type="Proteomes" id="UP000008141"/>
    </source>
</evidence>